<proteinExistence type="predicted"/>
<protein>
    <submittedName>
        <fullName evidence="1">Extracellular solute-binding protein</fullName>
    </submittedName>
</protein>
<sequence length="442" mass="46405">MALATALLATAACGGSSDPGGTTSGAGRTLHVAEVVAGQFPEEQRVWQQRIAEKFKAATGADLVFETMASAADEQTKIQTSVVSSTGPDVFVVGTTLVPVAYSTGAFEVLTDEDWAAVGGRERFFAPQLAMSGPDAQNQIGVPMSMRPFGLVYNTEMFAQAGIAGPPRTWDEFVATARALNRPDQGVYGAALDYSDGFDPWKYIWTFALQSGGRLVSDDLRTSELDSPAVQDAVAQYFGLVTEHGIASPDSISWKAPQALAAFANGQAGMLAMVTPTAVPALKGSAVDGKYAFAPMPTVPFGQTAVPAGGIAAGTIVSGNDMAITQYSDNKHLALRYIELVTGEEEQAHYHEVFGDIPANQAAAATLAKDDPQVQAFIDAEETATPTSFTGAWGDVQIGLTNVVTQSLSGLANRTYDPAAVARLLAEADATVQRSLDRQRPN</sequence>
<dbReference type="RefSeq" id="WP_343974936.1">
    <property type="nucleotide sequence ID" value="NZ_BAAAJG010000008.1"/>
</dbReference>
<comment type="caution">
    <text evidence="1">The sequence shown here is derived from an EMBL/GenBank/DDBJ whole genome shotgun (WGS) entry which is preliminary data.</text>
</comment>
<dbReference type="InterPro" id="IPR050490">
    <property type="entry name" value="Bact_solute-bd_prot1"/>
</dbReference>
<evidence type="ECO:0000313" key="1">
    <source>
        <dbReference type="EMBL" id="MFD1529075.1"/>
    </source>
</evidence>
<organism evidence="1 2">
    <name type="scientific">Pseudonocardia aurantiaca</name>
    <dbReference type="NCBI Taxonomy" id="75290"/>
    <lineage>
        <taxon>Bacteria</taxon>
        <taxon>Bacillati</taxon>
        <taxon>Actinomycetota</taxon>
        <taxon>Actinomycetes</taxon>
        <taxon>Pseudonocardiales</taxon>
        <taxon>Pseudonocardiaceae</taxon>
        <taxon>Pseudonocardia</taxon>
    </lineage>
</organism>
<evidence type="ECO:0000313" key="2">
    <source>
        <dbReference type="Proteomes" id="UP001597145"/>
    </source>
</evidence>
<reference evidence="2" key="1">
    <citation type="journal article" date="2019" name="Int. J. Syst. Evol. Microbiol.">
        <title>The Global Catalogue of Microorganisms (GCM) 10K type strain sequencing project: providing services to taxonomists for standard genome sequencing and annotation.</title>
        <authorList>
            <consortium name="The Broad Institute Genomics Platform"/>
            <consortium name="The Broad Institute Genome Sequencing Center for Infectious Disease"/>
            <person name="Wu L."/>
            <person name="Ma J."/>
        </authorList>
    </citation>
    <scope>NUCLEOTIDE SEQUENCE [LARGE SCALE GENOMIC DNA]</scope>
    <source>
        <strain evidence="2">JCM 12165</strain>
    </source>
</reference>
<dbReference type="PANTHER" id="PTHR43649:SF12">
    <property type="entry name" value="DIACETYLCHITOBIOSE BINDING PROTEIN DASA"/>
    <property type="match status" value="1"/>
</dbReference>
<dbReference type="InterPro" id="IPR006059">
    <property type="entry name" value="SBP"/>
</dbReference>
<keyword evidence="2" id="KW-1185">Reference proteome</keyword>
<name>A0ABW4FEF1_9PSEU</name>
<gene>
    <name evidence="1" type="ORF">ACFSCY_06450</name>
</gene>
<dbReference type="SUPFAM" id="SSF53850">
    <property type="entry name" value="Periplasmic binding protein-like II"/>
    <property type="match status" value="1"/>
</dbReference>
<dbReference type="PANTHER" id="PTHR43649">
    <property type="entry name" value="ARABINOSE-BINDING PROTEIN-RELATED"/>
    <property type="match status" value="1"/>
</dbReference>
<accession>A0ABW4FEF1</accession>
<dbReference type="Proteomes" id="UP001597145">
    <property type="component" value="Unassembled WGS sequence"/>
</dbReference>
<dbReference type="Gene3D" id="3.40.190.10">
    <property type="entry name" value="Periplasmic binding protein-like II"/>
    <property type="match status" value="1"/>
</dbReference>
<dbReference type="EMBL" id="JBHUCP010000004">
    <property type="protein sequence ID" value="MFD1529075.1"/>
    <property type="molecule type" value="Genomic_DNA"/>
</dbReference>
<dbReference type="Pfam" id="PF01547">
    <property type="entry name" value="SBP_bac_1"/>
    <property type="match status" value="1"/>
</dbReference>